<name>K2FT89_9BACT</name>
<accession>K2FT89</accession>
<comment type="caution">
    <text evidence="1">The sequence shown here is derived from an EMBL/GenBank/DDBJ whole genome shotgun (WGS) entry which is preliminary data.</text>
</comment>
<proteinExistence type="predicted"/>
<organism evidence="1">
    <name type="scientific">uncultured bacterium</name>
    <name type="common">gcode 4</name>
    <dbReference type="NCBI Taxonomy" id="1234023"/>
    <lineage>
        <taxon>Bacteria</taxon>
        <taxon>environmental samples</taxon>
    </lineage>
</organism>
<dbReference type="AlphaFoldDB" id="K2FT89"/>
<sequence>MKKISHISLIILVWMSSFGILYADSQYNEFVRQSDSLCRFNEENQNLLKVDDPPYMSYLDPNLDSNFNEYLERLKVNASLNPEDTPFKKATIVYKETINQMFNCAMLNSKLKIWEKILNKLSKNDSESNILKSLKNQNTNIKQLVSDNWCRDFPETDTNTNFKVILLDNAFRQNCIYRHYLNYMDNYLKNNINVTFAKNSWKPLDSKTTSDLIKKSTTDIDSEIIHSNNTLKQALVWYSEFENTYWIHVLLLFIYDDFIKMRNNLNKFLNPLSQLYYKIPQAQWK</sequence>
<evidence type="ECO:0000313" key="1">
    <source>
        <dbReference type="EMBL" id="EKE26088.1"/>
    </source>
</evidence>
<dbReference type="EMBL" id="AMFJ01000957">
    <property type="protein sequence ID" value="EKE26088.1"/>
    <property type="molecule type" value="Genomic_DNA"/>
</dbReference>
<reference evidence="1" key="1">
    <citation type="journal article" date="2012" name="Science">
        <title>Fermentation, hydrogen, and sulfur metabolism in multiple uncultivated bacterial phyla.</title>
        <authorList>
            <person name="Wrighton K.C."/>
            <person name="Thomas B.C."/>
            <person name="Sharon I."/>
            <person name="Miller C.S."/>
            <person name="Castelle C.J."/>
            <person name="VerBerkmoes N.C."/>
            <person name="Wilkins M.J."/>
            <person name="Hettich R.L."/>
            <person name="Lipton M.S."/>
            <person name="Williams K.H."/>
            <person name="Long P.E."/>
            <person name="Banfield J.F."/>
        </authorList>
    </citation>
    <scope>NUCLEOTIDE SEQUENCE [LARGE SCALE GENOMIC DNA]</scope>
</reference>
<gene>
    <name evidence="1" type="ORF">ACD_4C00441G0006</name>
</gene>
<protein>
    <submittedName>
        <fullName evidence="1">Uncharacterized protein</fullName>
    </submittedName>
</protein>